<feature type="repeat" description="TPR" evidence="3">
    <location>
        <begin position="464"/>
        <end position="497"/>
    </location>
</feature>
<feature type="repeat" description="TPR" evidence="3">
    <location>
        <begin position="540"/>
        <end position="573"/>
    </location>
</feature>
<keyword evidence="4" id="KW-0175">Coiled coil</keyword>
<evidence type="ECO:0000256" key="1">
    <source>
        <dbReference type="ARBA" id="ARBA00022737"/>
    </source>
</evidence>
<dbReference type="InterPro" id="IPR031101">
    <property type="entry name" value="Ctr9"/>
</dbReference>
<dbReference type="HOGENOM" id="CLU_006386_1_0_1"/>
<reference evidence="6" key="1">
    <citation type="journal article" date="2011" name="PLoS Biol.">
        <title>Gene gain and loss during evolution of obligate parasitism in the white rust pathogen of Arabidopsis thaliana.</title>
        <authorList>
            <person name="Kemen E."/>
            <person name="Gardiner A."/>
            <person name="Schultz-Larsen T."/>
            <person name="Kemen A.C."/>
            <person name="Balmuth A.L."/>
            <person name="Robert-Seilaniantz A."/>
            <person name="Bailey K."/>
            <person name="Holub E."/>
            <person name="Studholme D.J."/>
            <person name="Maclean D."/>
            <person name="Jones J.D."/>
        </authorList>
    </citation>
    <scope>NUCLEOTIDE SEQUENCE</scope>
</reference>
<dbReference type="GO" id="GO:0016593">
    <property type="term" value="C:Cdc73/Paf1 complex"/>
    <property type="evidence" value="ECO:0007669"/>
    <property type="project" value="TreeGrafter"/>
</dbReference>
<dbReference type="InterPro" id="IPR019734">
    <property type="entry name" value="TPR_rpt"/>
</dbReference>
<feature type="compositionally biased region" description="Basic and acidic residues" evidence="5">
    <location>
        <begin position="1075"/>
        <end position="1085"/>
    </location>
</feature>
<dbReference type="SUPFAM" id="SSF48452">
    <property type="entry name" value="TPR-like"/>
    <property type="match status" value="3"/>
</dbReference>
<evidence type="ECO:0000256" key="3">
    <source>
        <dbReference type="PROSITE-ProRule" id="PRU00339"/>
    </source>
</evidence>
<dbReference type="Pfam" id="PF13181">
    <property type="entry name" value="TPR_8"/>
    <property type="match status" value="2"/>
</dbReference>
<dbReference type="PANTHER" id="PTHR14027:SF2">
    <property type="entry name" value="RNA POLYMERASE-ASSOCIATED PROTEIN CTR9 HOMOLOG"/>
    <property type="match status" value="1"/>
</dbReference>
<dbReference type="GO" id="GO:0006355">
    <property type="term" value="P:regulation of DNA-templated transcription"/>
    <property type="evidence" value="ECO:0007669"/>
    <property type="project" value="InterPro"/>
</dbReference>
<dbReference type="Gene3D" id="1.25.40.10">
    <property type="entry name" value="Tetratricopeptide repeat domain"/>
    <property type="match status" value="3"/>
</dbReference>
<dbReference type="AlphaFoldDB" id="F0WHN6"/>
<keyword evidence="2 3" id="KW-0802">TPR repeat</keyword>
<feature type="compositionally biased region" description="Basic residues" evidence="5">
    <location>
        <begin position="1026"/>
        <end position="1037"/>
    </location>
</feature>
<feature type="compositionally biased region" description="Acidic residues" evidence="5">
    <location>
        <begin position="1041"/>
        <end position="1056"/>
    </location>
</feature>
<dbReference type="InterPro" id="IPR011990">
    <property type="entry name" value="TPR-like_helical_dom_sf"/>
</dbReference>
<dbReference type="Pfam" id="PF13432">
    <property type="entry name" value="TPR_16"/>
    <property type="match status" value="1"/>
</dbReference>
<name>F0WHN6_9STRA</name>
<dbReference type="GO" id="GO:0000993">
    <property type="term" value="F:RNA polymerase II complex binding"/>
    <property type="evidence" value="ECO:0007669"/>
    <property type="project" value="TreeGrafter"/>
</dbReference>
<feature type="repeat" description="TPR" evidence="3">
    <location>
        <begin position="636"/>
        <end position="669"/>
    </location>
</feature>
<dbReference type="EMBL" id="FR824147">
    <property type="protein sequence ID" value="CCA20729.1"/>
    <property type="molecule type" value="Genomic_DNA"/>
</dbReference>
<dbReference type="SMART" id="SM00028">
    <property type="entry name" value="TPR"/>
    <property type="match status" value="12"/>
</dbReference>
<protein>
    <submittedName>
        <fullName evidence="6">RNA polymeraseassociated protein CTR9 putative</fullName>
    </submittedName>
</protein>
<keyword evidence="1" id="KW-0677">Repeat</keyword>
<dbReference type="FunFam" id="1.25.40.10:FF:000714">
    <property type="entry name" value="RNA polymerase-associated protein CTR9"/>
    <property type="match status" value="1"/>
</dbReference>
<evidence type="ECO:0000256" key="5">
    <source>
        <dbReference type="SAM" id="MobiDB-lite"/>
    </source>
</evidence>
<feature type="region of interest" description="Disordered" evidence="5">
    <location>
        <begin position="1013"/>
        <end position="1135"/>
    </location>
</feature>
<sequence>MSGIMRPRSLRIPVKNSDQEVEVFTDELPDDVNDIMDILRAELAALDIWLQFAVEYYNQGCVNQFQEILSVASEPGIEEIYKDQASRVCRIKFFNALACHAINSMWNEEDEKKKEAIAQRAVGYFQRADRLDHQYPMTLIGKALMFMAKNEDERAERFLKSVLRTDRQNLPALLANAMLLYRRKKYSDAKRLCLEAIKLHPKSPQGSRMRMFFSYCCYHLGCTEKARAVMKYGASLDDTNVDAVIANALWQLASLTREERAKSIRNEGSRFMTMIRHAHAIDKTNPMVLNHLANHYFAQWVPLPCTVCVKQGSNIVNTSKDVTSEISPGQIVCIGERYVAYISNQEDAVRSDHVVLDGPYREETSSGVSIARKDYDKMFTLAGNAFHSTKIAEIRSESCYFMGRGCHAQGKYKDAYSYYFNAGRLWSNFVLPWFGLAQMYYERKEYGKAAINLEKANKAYPENVEILSLLGNVYGKLGKKDDAIILLRRVVDLEPGNVDALITTAELLHGSNDRKDQIIAISSYIAAEKVMRNALDTIPMELYVNLGVLQHRVGKIKEAIACFKQALNELLRHEATTESLEETKTDTNDLVQELPSPNKLNVTVLYNLARVYGEIGDRIVAQTLYENILRKFPTYIDAILRLGCMRRDAGAMAEAAQYFEKALEVDPFCAEACLLHGNMHLDRREWLLAQKKYERVMGMPNMKNDPYAFLSMGNIFMCNLGEKNRYTKNMSLSEGYFKKTIQSQPSNLQAANGLGTLVAEKGNLESAKLIFTQVREASPETADAWVNLAHILVAEERYAEAIQLYTVCLAKCYHGRDLEVMLYLAKAYYESKDYPKCIKTLSRALHINPTDLRLWYNLALAQEDYAVTTLGQESTPQAGQHLVTQRTMADVQRAVLDLSKSQKTFHFLLQLMEAQGASKSKGSSGSFPFEKEKVIDHEKFCADTLTKASYHLEFERQKEEKHRLEVEAQRKMLREYEDRVEREKETERKKDEELRRHRADVLMKQEERLKALSAGWKAREEETKKVEKKKPGKKRKKASEDDNDLAAEASDEDNEENSTNFTIEDMKNRNSTMKKLVEKRQKRENGAPMEVDEDAKQLFGSDSSDNEDEGAMTLTQSAEAKQAEQDLFGSSSDSD</sequence>
<evidence type="ECO:0000256" key="2">
    <source>
        <dbReference type="ARBA" id="ARBA00022803"/>
    </source>
</evidence>
<feature type="coiled-coil region" evidence="4">
    <location>
        <begin position="954"/>
        <end position="993"/>
    </location>
</feature>
<gene>
    <name evidence="6" type="primary">AlNc14C102G6073</name>
    <name evidence="6" type="ORF">ALNC14_068720</name>
</gene>
<proteinExistence type="predicted"/>
<accession>F0WHN6</accession>
<evidence type="ECO:0000256" key="4">
    <source>
        <dbReference type="SAM" id="Coils"/>
    </source>
</evidence>
<evidence type="ECO:0000313" key="6">
    <source>
        <dbReference type="EMBL" id="CCA20729.1"/>
    </source>
</evidence>
<dbReference type="PANTHER" id="PTHR14027">
    <property type="entry name" value="RNA POLYMERASE-ASSOCIATED PROTEIN CTR9"/>
    <property type="match status" value="1"/>
</dbReference>
<organism evidence="6">
    <name type="scientific">Albugo laibachii Nc14</name>
    <dbReference type="NCBI Taxonomy" id="890382"/>
    <lineage>
        <taxon>Eukaryota</taxon>
        <taxon>Sar</taxon>
        <taxon>Stramenopiles</taxon>
        <taxon>Oomycota</taxon>
        <taxon>Peronosporomycetes</taxon>
        <taxon>Albuginales</taxon>
        <taxon>Albuginaceae</taxon>
        <taxon>Albugo</taxon>
    </lineage>
</organism>
<reference evidence="6" key="2">
    <citation type="submission" date="2011-02" db="EMBL/GenBank/DDBJ databases">
        <authorList>
            <person name="MacLean D."/>
        </authorList>
    </citation>
    <scope>NUCLEOTIDE SEQUENCE</scope>
</reference>
<feature type="repeat" description="TPR" evidence="3">
    <location>
        <begin position="818"/>
        <end position="851"/>
    </location>
</feature>
<dbReference type="PROSITE" id="PS50005">
    <property type="entry name" value="TPR"/>
    <property type="match status" value="5"/>
</dbReference>
<dbReference type="Pfam" id="PF14559">
    <property type="entry name" value="TPR_19"/>
    <property type="match status" value="1"/>
</dbReference>
<dbReference type="FunFam" id="1.25.40.10:FF:000328">
    <property type="entry name" value="protein CTR9 homolog"/>
    <property type="match status" value="1"/>
</dbReference>
<dbReference type="GO" id="GO:0006368">
    <property type="term" value="P:transcription elongation by RNA polymerase II"/>
    <property type="evidence" value="ECO:0007669"/>
    <property type="project" value="TreeGrafter"/>
</dbReference>
<feature type="repeat" description="TPR" evidence="3">
    <location>
        <begin position="430"/>
        <end position="463"/>
    </location>
</feature>